<keyword evidence="1" id="KW-0175">Coiled coil</keyword>
<proteinExistence type="predicted"/>
<feature type="coiled-coil region" evidence="1">
    <location>
        <begin position="197"/>
        <end position="231"/>
    </location>
</feature>
<dbReference type="PANTHER" id="PTHR10918">
    <property type="entry name" value="HOMER"/>
    <property type="match status" value="1"/>
</dbReference>
<dbReference type="Gene3D" id="2.30.29.30">
    <property type="entry name" value="Pleckstrin-homology domain (PH domain)/Phosphotyrosine-binding domain (PTB)"/>
    <property type="match status" value="1"/>
</dbReference>
<organism evidence="3 4">
    <name type="scientific">Poecile atricapillus</name>
    <name type="common">Black-capped chickadee</name>
    <name type="synonym">Parus atricapillus</name>
    <dbReference type="NCBI Taxonomy" id="48891"/>
    <lineage>
        <taxon>Eukaryota</taxon>
        <taxon>Metazoa</taxon>
        <taxon>Chordata</taxon>
        <taxon>Craniata</taxon>
        <taxon>Vertebrata</taxon>
        <taxon>Euteleostomi</taxon>
        <taxon>Archelosauria</taxon>
        <taxon>Archosauria</taxon>
        <taxon>Dinosauria</taxon>
        <taxon>Saurischia</taxon>
        <taxon>Theropoda</taxon>
        <taxon>Coelurosauria</taxon>
        <taxon>Aves</taxon>
        <taxon>Neognathae</taxon>
        <taxon>Neoaves</taxon>
        <taxon>Telluraves</taxon>
        <taxon>Australaves</taxon>
        <taxon>Passeriformes</taxon>
        <taxon>Paridae</taxon>
        <taxon>Poecile</taxon>
    </lineage>
</organism>
<feature type="non-terminal residue" evidence="3">
    <location>
        <position position="344"/>
    </location>
</feature>
<dbReference type="SUPFAM" id="SSF50729">
    <property type="entry name" value="PH domain-like"/>
    <property type="match status" value="1"/>
</dbReference>
<dbReference type="InterPro" id="IPR045027">
    <property type="entry name" value="Homer"/>
</dbReference>
<evidence type="ECO:0000313" key="4">
    <source>
        <dbReference type="Proteomes" id="UP000540071"/>
    </source>
</evidence>
<evidence type="ECO:0000256" key="1">
    <source>
        <dbReference type="SAM" id="Coils"/>
    </source>
</evidence>
<sequence>FLSPPRREQPIFSTRAHVFQIDPATKRNWIPASKHALTVSYFYDATRSVYRIISVGGTKVGNAPSWHQDGRSHQKNYFISTKNDFVPPKNDFVPQKNDFVPQKNDFVPQKMILSHKKIILSPKKMILPSSSSSVYIIYDIKPVIITGNGTSVYIIYDIKASNNHWEWGVLNLSRSVSALSVSEVQWEAEFFSLQDNNNKLVAALHEANANVDQWKKQLLAYQEETESLRQRVSPAPNPNPCSPFIPFSHGILKILGMVLRKWGGGAGELLRVPAGTGRKEERKELEARNAELEQRLHLAEQTLAESLAEREKIHSEVTKVAEIMDVKIFELSELRQGLAKLVES</sequence>
<gene>
    <name evidence="3" type="primary">Homer3</name>
    <name evidence="3" type="ORF">POEATR_R03436</name>
</gene>
<dbReference type="Proteomes" id="UP000540071">
    <property type="component" value="Unassembled WGS sequence"/>
</dbReference>
<keyword evidence="4" id="KW-1185">Reference proteome</keyword>
<dbReference type="EMBL" id="VZSS01000262">
    <property type="protein sequence ID" value="NWZ88231.1"/>
    <property type="molecule type" value="Genomic_DNA"/>
</dbReference>
<feature type="domain" description="WH1" evidence="2">
    <location>
        <begin position="5"/>
        <end position="56"/>
    </location>
</feature>
<dbReference type="Gene3D" id="1.20.5.1700">
    <property type="match status" value="1"/>
</dbReference>
<reference evidence="3 4" key="1">
    <citation type="submission" date="2019-09" db="EMBL/GenBank/DDBJ databases">
        <title>Bird 10,000 Genomes (B10K) Project - Family phase.</title>
        <authorList>
            <person name="Zhang G."/>
        </authorList>
    </citation>
    <scope>NUCLEOTIDE SEQUENCE [LARGE SCALE GENOMIC DNA]</scope>
    <source>
        <strain evidence="3">OUT-0023</strain>
        <tissue evidence="3">Blood</tissue>
    </source>
</reference>
<protein>
    <submittedName>
        <fullName evidence="3">HOME3 protein</fullName>
    </submittedName>
</protein>
<dbReference type="AlphaFoldDB" id="A0A7K7R9H0"/>
<dbReference type="InterPro" id="IPR000697">
    <property type="entry name" value="WH1/EVH1_dom"/>
</dbReference>
<dbReference type="Pfam" id="PF00568">
    <property type="entry name" value="WH1"/>
    <property type="match status" value="1"/>
</dbReference>
<accession>A0A7K7R9H0</accession>
<feature type="coiled-coil region" evidence="1">
    <location>
        <begin position="275"/>
        <end position="309"/>
    </location>
</feature>
<comment type="caution">
    <text evidence="3">The sequence shown here is derived from an EMBL/GenBank/DDBJ whole genome shotgun (WGS) entry which is preliminary data.</text>
</comment>
<dbReference type="InterPro" id="IPR011993">
    <property type="entry name" value="PH-like_dom_sf"/>
</dbReference>
<evidence type="ECO:0000259" key="2">
    <source>
        <dbReference type="Pfam" id="PF00568"/>
    </source>
</evidence>
<name>A0A7K7R9H0_POEAT</name>
<dbReference type="GO" id="GO:0035256">
    <property type="term" value="F:G protein-coupled glutamate receptor binding"/>
    <property type="evidence" value="ECO:0007669"/>
    <property type="project" value="InterPro"/>
</dbReference>
<evidence type="ECO:0000313" key="3">
    <source>
        <dbReference type="EMBL" id="NWZ88231.1"/>
    </source>
</evidence>
<feature type="non-terminal residue" evidence="3">
    <location>
        <position position="1"/>
    </location>
</feature>